<dbReference type="OrthoDB" id="1935317at2"/>
<dbReference type="EMBL" id="FOKI01000042">
    <property type="protein sequence ID" value="SFB39729.1"/>
    <property type="molecule type" value="Genomic_DNA"/>
</dbReference>
<accession>A0A1I1ANV6</accession>
<organism evidence="1 2">
    <name type="scientific">Clostridium frigidicarnis</name>
    <dbReference type="NCBI Taxonomy" id="84698"/>
    <lineage>
        <taxon>Bacteria</taxon>
        <taxon>Bacillati</taxon>
        <taxon>Bacillota</taxon>
        <taxon>Clostridia</taxon>
        <taxon>Eubacteriales</taxon>
        <taxon>Clostridiaceae</taxon>
        <taxon>Clostridium</taxon>
    </lineage>
</organism>
<keyword evidence="2" id="KW-1185">Reference proteome</keyword>
<dbReference type="Proteomes" id="UP000198619">
    <property type="component" value="Unassembled WGS sequence"/>
</dbReference>
<name>A0A1I1ANV6_9CLOT</name>
<protein>
    <recommendedName>
        <fullName evidence="3">SipL SPOCS domain-containing protein</fullName>
    </recommendedName>
</protein>
<evidence type="ECO:0000313" key="1">
    <source>
        <dbReference type="EMBL" id="SFB39729.1"/>
    </source>
</evidence>
<dbReference type="RefSeq" id="WP_090042863.1">
    <property type="nucleotide sequence ID" value="NZ_FOKI01000042.1"/>
</dbReference>
<dbReference type="AlphaFoldDB" id="A0A1I1ANV6"/>
<reference evidence="1 2" key="1">
    <citation type="submission" date="2016-10" db="EMBL/GenBank/DDBJ databases">
        <authorList>
            <person name="de Groot N.N."/>
        </authorList>
    </citation>
    <scope>NUCLEOTIDE SEQUENCE [LARGE SCALE GENOMIC DNA]</scope>
    <source>
        <strain evidence="1 2">DSM 12271</strain>
    </source>
</reference>
<dbReference type="STRING" id="84698.SAMN04488528_104215"/>
<gene>
    <name evidence="1" type="ORF">SAMN04488528_104215</name>
</gene>
<evidence type="ECO:0008006" key="3">
    <source>
        <dbReference type="Google" id="ProtNLM"/>
    </source>
</evidence>
<proteinExistence type="predicted"/>
<sequence length="249" mass="28365">MITKKIETNIVIAEKEDVFFKEVVFDFDSLPPQQQGWFQQVPNIASRLFMIQNVDESIEVKAYPTRDSAVMFNAWITKNISYKVAAQSAKEIDCNSPLSDTVETVGIGMKDAAGYPTVYGPLYHMTKVIDFGGIIKLDLPSGEKLRDTDVVEVLSAKIIGSHDELLNPEPIYDYEPGETKYMELELPINDPLHPDGPPQYIKVKVPMPVSKGKYKKFDPELTQYTRLREKMCIKIKVRVIRKENVDIDF</sequence>
<evidence type="ECO:0000313" key="2">
    <source>
        <dbReference type="Proteomes" id="UP000198619"/>
    </source>
</evidence>